<dbReference type="PANTHER" id="PTHR30005">
    <property type="entry name" value="EXOPOLYPHOSPHATASE"/>
    <property type="match status" value="1"/>
</dbReference>
<dbReference type="GO" id="GO:0006357">
    <property type="term" value="P:regulation of transcription by RNA polymerase II"/>
    <property type="evidence" value="ECO:0007669"/>
    <property type="project" value="TreeGrafter"/>
</dbReference>
<evidence type="ECO:0000313" key="4">
    <source>
        <dbReference type="Proteomes" id="UP000184604"/>
    </source>
</evidence>
<dbReference type="CDD" id="cd00077">
    <property type="entry name" value="HDc"/>
    <property type="match status" value="1"/>
</dbReference>
<dbReference type="InterPro" id="IPR003607">
    <property type="entry name" value="HD/PDEase_dom"/>
</dbReference>
<dbReference type="PANTHER" id="PTHR30005:SF0">
    <property type="entry name" value="RETROGRADE REGULATION PROTEIN 2"/>
    <property type="match status" value="1"/>
</dbReference>
<accession>A0A1L5F905</accession>
<protein>
    <submittedName>
        <fullName evidence="3">Exopolyphosphatase</fullName>
    </submittedName>
</protein>
<name>A0A1L5F905_CLOKL</name>
<dbReference type="AlphaFoldDB" id="A0A1L5F905"/>
<dbReference type="Pfam" id="PF21447">
    <property type="entry name" value="Ppx-GppA_III"/>
    <property type="match status" value="1"/>
</dbReference>
<reference evidence="3 4" key="1">
    <citation type="submission" date="2016-12" db="EMBL/GenBank/DDBJ databases">
        <title>Complete genome sequence of Clostridium kluyveri JZZ isolated from the pit mud of a Chinese flavor liquor-making factory.</title>
        <authorList>
            <person name="Wang Y."/>
        </authorList>
    </citation>
    <scope>NUCLEOTIDE SEQUENCE [LARGE SCALE GENOMIC DNA]</scope>
    <source>
        <strain evidence="3 4">JZZ</strain>
    </source>
</reference>
<dbReference type="OrthoDB" id="9814545at2"/>
<dbReference type="InterPro" id="IPR048950">
    <property type="entry name" value="Ppx_GppA_C"/>
</dbReference>
<dbReference type="RefSeq" id="WP_073539124.1">
    <property type="nucleotide sequence ID" value="NZ_CP018335.1"/>
</dbReference>
<evidence type="ECO:0000256" key="1">
    <source>
        <dbReference type="ARBA" id="ARBA00007125"/>
    </source>
</evidence>
<evidence type="ECO:0000259" key="2">
    <source>
        <dbReference type="Pfam" id="PF21447"/>
    </source>
</evidence>
<comment type="similarity">
    <text evidence="1">Belongs to the GppA/Ppx family.</text>
</comment>
<dbReference type="SUPFAM" id="SSF109604">
    <property type="entry name" value="HD-domain/PDEase-like"/>
    <property type="match status" value="1"/>
</dbReference>
<proteinExistence type="inferred from homology"/>
<dbReference type="InterPro" id="IPR050273">
    <property type="entry name" value="GppA/Ppx_hydrolase"/>
</dbReference>
<dbReference type="EMBL" id="CP018335">
    <property type="protein sequence ID" value="APM39501.1"/>
    <property type="molecule type" value="Genomic_DNA"/>
</dbReference>
<gene>
    <name evidence="3" type="ORF">BS101_12480</name>
</gene>
<sequence>MKVIESYLSRSEQILVLNKYNVHNIALHQQKVAYYALKLFDYINKYYSFTKEHRDILYYSALLHDIGYFISKKSHHKHTKQLILTEPILCKIPDDIKILISFIASGHGNSIDSGIKVYSHEVELKILQLIALLRIADVLDHTHKLKVSLEKIELKNKILKLSINEENAIKIINKFEKKSFLFEKVFNMPIELEHHYGNFNSI</sequence>
<feature type="domain" description="Ppx/GppA phosphatase C-terminal" evidence="2">
    <location>
        <begin position="19"/>
        <end position="164"/>
    </location>
</feature>
<organism evidence="3 4">
    <name type="scientific">Clostridium kluyveri</name>
    <dbReference type="NCBI Taxonomy" id="1534"/>
    <lineage>
        <taxon>Bacteria</taxon>
        <taxon>Bacillati</taxon>
        <taxon>Bacillota</taxon>
        <taxon>Clostridia</taxon>
        <taxon>Eubacteriales</taxon>
        <taxon>Clostridiaceae</taxon>
        <taxon>Clostridium</taxon>
    </lineage>
</organism>
<evidence type="ECO:0000313" key="3">
    <source>
        <dbReference type="EMBL" id="APM39501.1"/>
    </source>
</evidence>
<dbReference type="Proteomes" id="UP000184604">
    <property type="component" value="Chromosome"/>
</dbReference>
<dbReference type="Gene3D" id="1.10.3210.10">
    <property type="entry name" value="Hypothetical protein af1432"/>
    <property type="match status" value="1"/>
</dbReference>